<evidence type="ECO:0000313" key="2">
    <source>
        <dbReference type="Proteomes" id="UP001234880"/>
    </source>
</evidence>
<gene>
    <name evidence="1" type="ORF">JOF35_003816</name>
</gene>
<name>A0ABT9KT67_9ACTN</name>
<accession>A0ABT9KT67</accession>
<dbReference type="Proteomes" id="UP001234880">
    <property type="component" value="Unassembled WGS sequence"/>
</dbReference>
<dbReference type="EMBL" id="JAURUE010000001">
    <property type="protein sequence ID" value="MDP9611539.1"/>
    <property type="molecule type" value="Genomic_DNA"/>
</dbReference>
<keyword evidence="2" id="KW-1185">Reference proteome</keyword>
<reference evidence="1 2" key="1">
    <citation type="submission" date="2023-07" db="EMBL/GenBank/DDBJ databases">
        <title>Sequencing the genomes of 1000 actinobacteria strains.</title>
        <authorList>
            <person name="Klenk H.-P."/>
        </authorList>
    </citation>
    <scope>NUCLEOTIDE SEQUENCE [LARGE SCALE GENOMIC DNA]</scope>
    <source>
        <strain evidence="1 2">DSM 41600</strain>
    </source>
</reference>
<proteinExistence type="predicted"/>
<evidence type="ECO:0000313" key="1">
    <source>
        <dbReference type="EMBL" id="MDP9611539.1"/>
    </source>
</evidence>
<organism evidence="1 2">
    <name type="scientific">Streptomyces demainii</name>
    <dbReference type="NCBI Taxonomy" id="588122"/>
    <lineage>
        <taxon>Bacteria</taxon>
        <taxon>Bacillati</taxon>
        <taxon>Actinomycetota</taxon>
        <taxon>Actinomycetes</taxon>
        <taxon>Kitasatosporales</taxon>
        <taxon>Streptomycetaceae</taxon>
        <taxon>Streptomyces</taxon>
    </lineage>
</organism>
<dbReference type="RefSeq" id="WP_307110831.1">
    <property type="nucleotide sequence ID" value="NZ_JAURUE010000001.1"/>
</dbReference>
<sequence>MRDKGVGTYLAAPSRGLDGTAQKRWDHELDLYRQARREGIQPDGTTLNQITDAMRRSDAAGMAYGRDFNKATPIEA</sequence>
<protein>
    <submittedName>
        <fullName evidence="1">Uncharacterized protein</fullName>
    </submittedName>
</protein>
<comment type="caution">
    <text evidence="1">The sequence shown here is derived from an EMBL/GenBank/DDBJ whole genome shotgun (WGS) entry which is preliminary data.</text>
</comment>